<dbReference type="EMBL" id="JAMPLM010000007">
    <property type="protein sequence ID" value="MEP1058953.1"/>
    <property type="molecule type" value="Genomic_DNA"/>
</dbReference>
<dbReference type="SUPFAM" id="SSF56219">
    <property type="entry name" value="DNase I-like"/>
    <property type="match status" value="1"/>
</dbReference>
<keyword evidence="3" id="KW-0540">Nuclease</keyword>
<keyword evidence="3" id="KW-0255">Endonuclease</keyword>
<dbReference type="Proteomes" id="UP001476950">
    <property type="component" value="Unassembled WGS sequence"/>
</dbReference>
<organism evidence="3 4">
    <name type="scientific">Stenomitos frigidus AS-A4</name>
    <dbReference type="NCBI Taxonomy" id="2933935"/>
    <lineage>
        <taxon>Bacteria</taxon>
        <taxon>Bacillati</taxon>
        <taxon>Cyanobacteriota</taxon>
        <taxon>Cyanophyceae</taxon>
        <taxon>Leptolyngbyales</taxon>
        <taxon>Leptolyngbyaceae</taxon>
        <taxon>Stenomitos</taxon>
    </lineage>
</organism>
<keyword evidence="4" id="KW-1185">Reference proteome</keyword>
<reference evidence="3 4" key="1">
    <citation type="submission" date="2022-04" db="EMBL/GenBank/DDBJ databases">
        <title>Positive selection, recombination, and allopatry shape intraspecific diversity of widespread and dominant cyanobacteria.</title>
        <authorList>
            <person name="Wei J."/>
            <person name="Shu W."/>
            <person name="Hu C."/>
        </authorList>
    </citation>
    <scope>NUCLEOTIDE SEQUENCE [LARGE SCALE GENOMIC DNA]</scope>
    <source>
        <strain evidence="3 4">AS-A4</strain>
    </source>
</reference>
<feature type="transmembrane region" description="Helical" evidence="1">
    <location>
        <begin position="59"/>
        <end position="80"/>
    </location>
</feature>
<dbReference type="GO" id="GO:0004519">
    <property type="term" value="F:endonuclease activity"/>
    <property type="evidence" value="ECO:0007669"/>
    <property type="project" value="UniProtKB-KW"/>
</dbReference>
<proteinExistence type="predicted"/>
<dbReference type="RefSeq" id="WP_190448356.1">
    <property type="nucleotide sequence ID" value="NZ_JAMPLM010000007.1"/>
</dbReference>
<dbReference type="InterPro" id="IPR036691">
    <property type="entry name" value="Endo/exonu/phosph_ase_sf"/>
</dbReference>
<dbReference type="Gene3D" id="3.60.10.10">
    <property type="entry name" value="Endonuclease/exonuclease/phosphatase"/>
    <property type="match status" value="1"/>
</dbReference>
<keyword evidence="1" id="KW-1133">Transmembrane helix</keyword>
<feature type="domain" description="Endonuclease/exonuclease/phosphatase" evidence="2">
    <location>
        <begin position="99"/>
        <end position="302"/>
    </location>
</feature>
<comment type="caution">
    <text evidence="3">The sequence shown here is derived from an EMBL/GenBank/DDBJ whole genome shotgun (WGS) entry which is preliminary data.</text>
</comment>
<accession>A0ABV0KI87</accession>
<feature type="transmembrane region" description="Helical" evidence="1">
    <location>
        <begin position="35"/>
        <end position="52"/>
    </location>
</feature>
<protein>
    <submittedName>
        <fullName evidence="3">Endonuclease/exonuclease/phosphatase family protein</fullName>
    </submittedName>
</protein>
<keyword evidence="1" id="KW-0472">Membrane</keyword>
<keyword evidence="3" id="KW-0378">Hydrolase</keyword>
<sequence>MAGATLLLLLVSLLPLFVPLGSYHWLLDLTTHFKCQYLALSIVCLGFFWLWRSCRWQRWLIGLSVFCIVLNGVEVVPWYVPPSIIAPSSAVTLRVLHSNVLVRNRDYDSVTALVREVKPDLAVFQEVNARWLEALETIRDVLPYTYAEPRSAGFGNVIYSALPLQQPSVQFLGQREYASLATQVSKGGQTLSLLTAHPPPPIRQELFRWRNQLLAAIVPYVRSQTAPVIVIGDLNITMWSPYYKRLEAASGLQNSRAGFGILPSWSPRSWLPWLAIPIDHCLVSPELVVLKTQLGRKVGSDHLPLIVDIAMP</sequence>
<dbReference type="Pfam" id="PF03372">
    <property type="entry name" value="Exo_endo_phos"/>
    <property type="match status" value="1"/>
</dbReference>
<keyword evidence="1" id="KW-0812">Transmembrane</keyword>
<dbReference type="InterPro" id="IPR005135">
    <property type="entry name" value="Endo/exonuclease/phosphatase"/>
</dbReference>
<gene>
    <name evidence="3" type="ORF">NDI38_10950</name>
</gene>
<evidence type="ECO:0000259" key="2">
    <source>
        <dbReference type="Pfam" id="PF03372"/>
    </source>
</evidence>
<name>A0ABV0KI87_9CYAN</name>
<evidence type="ECO:0000313" key="4">
    <source>
        <dbReference type="Proteomes" id="UP001476950"/>
    </source>
</evidence>
<evidence type="ECO:0000256" key="1">
    <source>
        <dbReference type="SAM" id="Phobius"/>
    </source>
</evidence>
<evidence type="ECO:0000313" key="3">
    <source>
        <dbReference type="EMBL" id="MEP1058953.1"/>
    </source>
</evidence>